<proteinExistence type="predicted"/>
<dbReference type="KEGG" id="lbc:LACBIDRAFT_328121"/>
<organism evidence="2">
    <name type="scientific">Laccaria bicolor (strain S238N-H82 / ATCC MYA-4686)</name>
    <name type="common">Bicoloured deceiver</name>
    <name type="synonym">Laccaria laccata var. bicolor</name>
    <dbReference type="NCBI Taxonomy" id="486041"/>
    <lineage>
        <taxon>Eukaryota</taxon>
        <taxon>Fungi</taxon>
        <taxon>Dikarya</taxon>
        <taxon>Basidiomycota</taxon>
        <taxon>Agaricomycotina</taxon>
        <taxon>Agaricomycetes</taxon>
        <taxon>Agaricomycetidae</taxon>
        <taxon>Agaricales</taxon>
        <taxon>Agaricineae</taxon>
        <taxon>Hydnangiaceae</taxon>
        <taxon>Laccaria</taxon>
    </lineage>
</organism>
<dbReference type="Proteomes" id="UP000001194">
    <property type="component" value="Unassembled WGS sequence"/>
</dbReference>
<sequence>MGVAIDSENGQRRPIPATAVLLLPGVNSGGCSISFNPRHDIDLYKIVKAGAQTKLEGSGPVLRPPSRDFEWLFAIADRSQISGVLRRISDTIDPKLDSVFRISTLPPIHSFKLATCPLVRILSLLAISKCPRLSVCAVFAQSPVFMFYGVTKGTHYIWTRARNVS</sequence>
<evidence type="ECO:0000313" key="1">
    <source>
        <dbReference type="EMBL" id="EDR07275.1"/>
    </source>
</evidence>
<reference evidence="1 2" key="1">
    <citation type="journal article" date="2008" name="Nature">
        <title>The genome of Laccaria bicolor provides insights into mycorrhizal symbiosis.</title>
        <authorList>
            <person name="Martin F."/>
            <person name="Aerts A."/>
            <person name="Ahren D."/>
            <person name="Brun A."/>
            <person name="Danchin E.G.J."/>
            <person name="Duchaussoy F."/>
            <person name="Gibon J."/>
            <person name="Kohler A."/>
            <person name="Lindquist E."/>
            <person name="Pereda V."/>
            <person name="Salamov A."/>
            <person name="Shapiro H.J."/>
            <person name="Wuyts J."/>
            <person name="Blaudez D."/>
            <person name="Buee M."/>
            <person name="Brokstein P."/>
            <person name="Canbaeck B."/>
            <person name="Cohen D."/>
            <person name="Courty P.E."/>
            <person name="Coutinho P.M."/>
            <person name="Delaruelle C."/>
            <person name="Detter J.C."/>
            <person name="Deveau A."/>
            <person name="DiFazio S."/>
            <person name="Duplessis S."/>
            <person name="Fraissinet-Tachet L."/>
            <person name="Lucic E."/>
            <person name="Frey-Klett P."/>
            <person name="Fourrey C."/>
            <person name="Feussner I."/>
            <person name="Gay G."/>
            <person name="Grimwood J."/>
            <person name="Hoegger P.J."/>
            <person name="Jain P."/>
            <person name="Kilaru S."/>
            <person name="Labbe J."/>
            <person name="Lin Y.C."/>
            <person name="Legue V."/>
            <person name="Le Tacon F."/>
            <person name="Marmeisse R."/>
            <person name="Melayah D."/>
            <person name="Montanini B."/>
            <person name="Muratet M."/>
            <person name="Nehls U."/>
            <person name="Niculita-Hirzel H."/>
            <person name="Oudot-Le Secq M.P."/>
            <person name="Peter M."/>
            <person name="Quesneville H."/>
            <person name="Rajashekar B."/>
            <person name="Reich M."/>
            <person name="Rouhier N."/>
            <person name="Schmutz J."/>
            <person name="Yin T."/>
            <person name="Chalot M."/>
            <person name="Henrissat B."/>
            <person name="Kuees U."/>
            <person name="Lucas S."/>
            <person name="Van de Peer Y."/>
            <person name="Podila G.K."/>
            <person name="Polle A."/>
            <person name="Pukkila P.J."/>
            <person name="Richardson P.M."/>
            <person name="Rouze P."/>
            <person name="Sanders I.R."/>
            <person name="Stajich J.E."/>
            <person name="Tunlid A."/>
            <person name="Tuskan G."/>
            <person name="Grigoriev I.V."/>
        </authorList>
    </citation>
    <scope>NUCLEOTIDE SEQUENCE [LARGE SCALE GENOMIC DNA]</scope>
    <source>
        <strain evidence="2">S238N-H82 / ATCC MYA-4686</strain>
    </source>
</reference>
<evidence type="ECO:0000313" key="2">
    <source>
        <dbReference type="Proteomes" id="UP000001194"/>
    </source>
</evidence>
<keyword evidence="2" id="KW-1185">Reference proteome</keyword>
<dbReference type="RefSeq" id="XP_001882206.1">
    <property type="nucleotide sequence ID" value="XM_001882171.1"/>
</dbReference>
<dbReference type="GeneID" id="6077670"/>
<dbReference type="EMBL" id="DS547105">
    <property type="protein sequence ID" value="EDR07275.1"/>
    <property type="molecule type" value="Genomic_DNA"/>
</dbReference>
<dbReference type="AlphaFoldDB" id="B0DDU0"/>
<gene>
    <name evidence="1" type="ORF">LACBIDRAFT_328121</name>
</gene>
<accession>B0DDU0</accession>
<name>B0DDU0_LACBS</name>
<dbReference type="HOGENOM" id="CLU_1611048_0_0_1"/>
<dbReference type="InParanoid" id="B0DDU0"/>
<protein>
    <submittedName>
        <fullName evidence="1">Predicted protein</fullName>
    </submittedName>
</protein>